<dbReference type="Proteomes" id="UP000192277">
    <property type="component" value="Unassembled WGS sequence"/>
</dbReference>
<evidence type="ECO:0000259" key="2">
    <source>
        <dbReference type="Pfam" id="PF04773"/>
    </source>
</evidence>
<dbReference type="PANTHER" id="PTHR30273:SF2">
    <property type="entry name" value="PROTEIN FECR"/>
    <property type="match status" value="1"/>
</dbReference>
<keyword evidence="1" id="KW-1133">Transmembrane helix</keyword>
<accession>A0ABX3P476</accession>
<name>A0ABX3P476_9BACT</name>
<feature type="domain" description="FecR protein" evidence="2">
    <location>
        <begin position="168"/>
        <end position="263"/>
    </location>
</feature>
<dbReference type="Pfam" id="PF04773">
    <property type="entry name" value="FecR"/>
    <property type="match status" value="1"/>
</dbReference>
<dbReference type="EMBL" id="LWBO01000001">
    <property type="protein sequence ID" value="OQP54971.1"/>
    <property type="molecule type" value="Genomic_DNA"/>
</dbReference>
<dbReference type="Gene3D" id="2.60.120.1440">
    <property type="match status" value="1"/>
</dbReference>
<feature type="domain" description="Protein FecR C-terminal" evidence="3">
    <location>
        <begin position="304"/>
        <end position="368"/>
    </location>
</feature>
<organism evidence="4 5">
    <name type="scientific">Niastella koreensis</name>
    <dbReference type="NCBI Taxonomy" id="354356"/>
    <lineage>
        <taxon>Bacteria</taxon>
        <taxon>Pseudomonadati</taxon>
        <taxon>Bacteroidota</taxon>
        <taxon>Chitinophagia</taxon>
        <taxon>Chitinophagales</taxon>
        <taxon>Chitinophagaceae</taxon>
        <taxon>Niastella</taxon>
    </lineage>
</organism>
<dbReference type="Gene3D" id="3.55.50.30">
    <property type="match status" value="1"/>
</dbReference>
<feature type="transmembrane region" description="Helical" evidence="1">
    <location>
        <begin position="69"/>
        <end position="90"/>
    </location>
</feature>
<evidence type="ECO:0000256" key="1">
    <source>
        <dbReference type="SAM" id="Phobius"/>
    </source>
</evidence>
<evidence type="ECO:0000259" key="3">
    <source>
        <dbReference type="Pfam" id="PF16344"/>
    </source>
</evidence>
<sequence>MHPKDIQKLLKKYREGTCTNEEKALLESWYQSYELSDLKEIPQHIRDEHLNEVWQSLPVHDRKVRRIPWLQLTAAAVLLIAFGTVLYLYLNKQVTNHPGTRQVADHAIIPGSNKAILTLNDGRQISLTDAANGHIADQAGITVTKKSDGQLLYTITESNAGEVITFNTIETPRGGQYQVALPDGTKVWLNAATSLRFPTRFSSTERMVYLDGEAYFEVAHNKNSPFKVKLNNQQVEVLGTHFNVMAYRDESAIKTTLLEGSVKLTAPVGSILLQPGQQGYIAESKFQSEQVDVTIVTAWKDGLFKFNGIGLRTLMRQISRWYDIEIEYEPGIKDDVVFGAISRTSDLSKLLHVLELGGVHFKLNGRRLMVLQ</sequence>
<keyword evidence="1" id="KW-0812">Transmembrane</keyword>
<reference evidence="4 5" key="1">
    <citation type="submission" date="2016-04" db="EMBL/GenBank/DDBJ databases">
        <authorList>
            <person name="Chen L."/>
            <person name="Zhuang W."/>
            <person name="Wang G."/>
        </authorList>
    </citation>
    <scope>NUCLEOTIDE SEQUENCE [LARGE SCALE GENOMIC DNA]</scope>
    <source>
        <strain evidence="5">GR20</strain>
    </source>
</reference>
<dbReference type="Pfam" id="PF16344">
    <property type="entry name" value="FecR_C"/>
    <property type="match status" value="1"/>
</dbReference>
<comment type="caution">
    <text evidence="4">The sequence shown here is derived from an EMBL/GenBank/DDBJ whole genome shotgun (WGS) entry which is preliminary data.</text>
</comment>
<dbReference type="InterPro" id="IPR012373">
    <property type="entry name" value="Ferrdict_sens_TM"/>
</dbReference>
<gene>
    <name evidence="4" type="ORF">A4D02_01215</name>
</gene>
<evidence type="ECO:0000313" key="5">
    <source>
        <dbReference type="Proteomes" id="UP000192277"/>
    </source>
</evidence>
<dbReference type="InterPro" id="IPR032508">
    <property type="entry name" value="FecR_C"/>
</dbReference>
<evidence type="ECO:0000313" key="4">
    <source>
        <dbReference type="EMBL" id="OQP54971.1"/>
    </source>
</evidence>
<protein>
    <recommendedName>
        <fullName evidence="6">Anti-FecI sigma factor, FecR</fullName>
    </recommendedName>
</protein>
<evidence type="ECO:0008006" key="6">
    <source>
        <dbReference type="Google" id="ProtNLM"/>
    </source>
</evidence>
<keyword evidence="1" id="KW-0472">Membrane</keyword>
<dbReference type="PANTHER" id="PTHR30273">
    <property type="entry name" value="PERIPLASMIC SIGNAL SENSOR AND SIGMA FACTOR ACTIVATOR FECR-RELATED"/>
    <property type="match status" value="1"/>
</dbReference>
<proteinExistence type="predicted"/>
<dbReference type="InterPro" id="IPR006860">
    <property type="entry name" value="FecR"/>
</dbReference>
<dbReference type="RefSeq" id="WP_014222526.1">
    <property type="nucleotide sequence ID" value="NZ_LWBO01000001.1"/>
</dbReference>
<keyword evidence="5" id="KW-1185">Reference proteome</keyword>
<dbReference type="PIRSF" id="PIRSF018266">
    <property type="entry name" value="FecR"/>
    <property type="match status" value="1"/>
</dbReference>